<feature type="transmembrane region" description="Helical" evidence="8">
    <location>
        <begin position="972"/>
        <end position="991"/>
    </location>
</feature>
<dbReference type="AlphaFoldDB" id="A0AAX4HP66"/>
<feature type="transmembrane region" description="Helical" evidence="8">
    <location>
        <begin position="1003"/>
        <end position="1026"/>
    </location>
</feature>
<accession>A0AAX4HP66</accession>
<evidence type="ECO:0000256" key="8">
    <source>
        <dbReference type="SAM" id="Phobius"/>
    </source>
</evidence>
<reference evidence="9 10" key="1">
    <citation type="submission" date="2023-11" db="EMBL/GenBank/DDBJ databases">
        <title>Peredibacter starrii A3.12.</title>
        <authorList>
            <person name="Mitchell R.J."/>
        </authorList>
    </citation>
    <scope>NUCLEOTIDE SEQUENCE [LARGE SCALE GENOMIC DNA]</scope>
    <source>
        <strain evidence="9 10">A3.12</strain>
    </source>
</reference>
<proteinExistence type="inferred from homology"/>
<dbReference type="GO" id="GO:0005886">
    <property type="term" value="C:plasma membrane"/>
    <property type="evidence" value="ECO:0007669"/>
    <property type="project" value="UniProtKB-SubCell"/>
</dbReference>
<evidence type="ECO:0000256" key="4">
    <source>
        <dbReference type="ARBA" id="ARBA00022475"/>
    </source>
</evidence>
<dbReference type="GO" id="GO:0042910">
    <property type="term" value="F:xenobiotic transmembrane transporter activity"/>
    <property type="evidence" value="ECO:0007669"/>
    <property type="project" value="TreeGrafter"/>
</dbReference>
<dbReference type="Gene3D" id="3.30.2090.10">
    <property type="entry name" value="Multidrug efflux transporter AcrB TolC docking domain, DN and DC subdomains"/>
    <property type="match status" value="2"/>
</dbReference>
<keyword evidence="3" id="KW-0813">Transport</keyword>
<evidence type="ECO:0000313" key="9">
    <source>
        <dbReference type="EMBL" id="WPU65036.1"/>
    </source>
</evidence>
<dbReference type="InterPro" id="IPR001036">
    <property type="entry name" value="Acrflvin-R"/>
</dbReference>
<feature type="transmembrane region" description="Helical" evidence="8">
    <location>
        <begin position="452"/>
        <end position="471"/>
    </location>
</feature>
<dbReference type="Gene3D" id="3.30.70.1320">
    <property type="entry name" value="Multidrug efflux transporter AcrB pore domain like"/>
    <property type="match status" value="1"/>
</dbReference>
<dbReference type="InterPro" id="IPR004763">
    <property type="entry name" value="CusA-like"/>
</dbReference>
<dbReference type="Pfam" id="PF00873">
    <property type="entry name" value="ACR_tran"/>
    <property type="match status" value="1"/>
</dbReference>
<evidence type="ECO:0000256" key="7">
    <source>
        <dbReference type="ARBA" id="ARBA00023136"/>
    </source>
</evidence>
<evidence type="ECO:0000256" key="1">
    <source>
        <dbReference type="ARBA" id="ARBA00004651"/>
    </source>
</evidence>
<dbReference type="SUPFAM" id="SSF82693">
    <property type="entry name" value="Multidrug efflux transporter AcrB pore domain, PN1, PN2, PC1 and PC2 subdomains"/>
    <property type="match status" value="1"/>
</dbReference>
<dbReference type="Gene3D" id="3.30.70.1440">
    <property type="entry name" value="Multidrug efflux transporter AcrB pore domain"/>
    <property type="match status" value="1"/>
</dbReference>
<feature type="transmembrane region" description="Helical" evidence="8">
    <location>
        <begin position="874"/>
        <end position="893"/>
    </location>
</feature>
<gene>
    <name evidence="9" type="ORF">SOO65_20275</name>
</gene>
<dbReference type="Proteomes" id="UP001324634">
    <property type="component" value="Chromosome"/>
</dbReference>
<feature type="transmembrane region" description="Helical" evidence="8">
    <location>
        <begin position="345"/>
        <end position="361"/>
    </location>
</feature>
<dbReference type="NCBIfam" id="TIGR00914">
    <property type="entry name" value="2A0601"/>
    <property type="match status" value="1"/>
</dbReference>
<feature type="transmembrane region" description="Helical" evidence="8">
    <location>
        <begin position="536"/>
        <end position="554"/>
    </location>
</feature>
<evidence type="ECO:0000313" key="10">
    <source>
        <dbReference type="Proteomes" id="UP001324634"/>
    </source>
</evidence>
<feature type="transmembrane region" description="Helical" evidence="8">
    <location>
        <begin position="12"/>
        <end position="29"/>
    </location>
</feature>
<comment type="subcellular location">
    <subcellularLocation>
        <location evidence="1">Cell membrane</location>
        <topology evidence="1">Multi-pass membrane protein</topology>
    </subcellularLocation>
</comment>
<keyword evidence="5 8" id="KW-0812">Transmembrane</keyword>
<comment type="similarity">
    <text evidence="2">Belongs to the resistance-nodulation-cell division (RND) (TC 2.A.6) family.</text>
</comment>
<evidence type="ECO:0000256" key="5">
    <source>
        <dbReference type="ARBA" id="ARBA00022692"/>
    </source>
</evidence>
<keyword evidence="7 8" id="KW-0472">Membrane</keyword>
<dbReference type="GO" id="GO:0008324">
    <property type="term" value="F:monoatomic cation transmembrane transporter activity"/>
    <property type="evidence" value="ECO:0007669"/>
    <property type="project" value="InterPro"/>
</dbReference>
<feature type="transmembrane region" description="Helical" evidence="8">
    <location>
        <begin position="900"/>
        <end position="922"/>
    </location>
</feature>
<dbReference type="RefSeq" id="WP_321394971.1">
    <property type="nucleotide sequence ID" value="NZ_CP139487.1"/>
</dbReference>
<keyword evidence="10" id="KW-1185">Reference proteome</keyword>
<organism evidence="9 10">
    <name type="scientific">Peredibacter starrii</name>
    <dbReference type="NCBI Taxonomy" id="28202"/>
    <lineage>
        <taxon>Bacteria</taxon>
        <taxon>Pseudomonadati</taxon>
        <taxon>Bdellovibrionota</taxon>
        <taxon>Bacteriovoracia</taxon>
        <taxon>Bacteriovoracales</taxon>
        <taxon>Bacteriovoracaceae</taxon>
        <taxon>Peredibacter</taxon>
    </lineage>
</organism>
<dbReference type="InterPro" id="IPR027463">
    <property type="entry name" value="AcrB_DN_DC_subdom"/>
</dbReference>
<keyword evidence="4" id="KW-1003">Cell membrane</keyword>
<dbReference type="EMBL" id="CP139487">
    <property type="protein sequence ID" value="WPU65036.1"/>
    <property type="molecule type" value="Genomic_DNA"/>
</dbReference>
<evidence type="ECO:0000256" key="6">
    <source>
        <dbReference type="ARBA" id="ARBA00022989"/>
    </source>
</evidence>
<feature type="transmembrane region" description="Helical" evidence="8">
    <location>
        <begin position="928"/>
        <end position="951"/>
    </location>
</feature>
<dbReference type="PANTHER" id="PTHR32063">
    <property type="match status" value="1"/>
</dbReference>
<name>A0AAX4HP66_9BACT</name>
<dbReference type="KEGG" id="psti:SOO65_20275"/>
<dbReference type="Gene3D" id="1.20.1640.10">
    <property type="entry name" value="Multidrug efflux transporter AcrB transmembrane domain"/>
    <property type="match status" value="2"/>
</dbReference>
<feature type="transmembrane region" description="Helical" evidence="8">
    <location>
        <begin position="483"/>
        <end position="506"/>
    </location>
</feature>
<keyword evidence="6 8" id="KW-1133">Transmembrane helix</keyword>
<dbReference type="Gene3D" id="3.30.70.1430">
    <property type="entry name" value="Multidrug efflux transporter AcrB pore domain"/>
    <property type="match status" value="2"/>
</dbReference>
<protein>
    <submittedName>
        <fullName evidence="9">CusA/CzcA family heavy metal efflux RND transporter</fullName>
    </submittedName>
</protein>
<feature type="transmembrane region" description="Helical" evidence="8">
    <location>
        <begin position="368"/>
        <end position="388"/>
    </location>
</feature>
<dbReference type="SUPFAM" id="SSF82714">
    <property type="entry name" value="Multidrug efflux transporter AcrB TolC docking domain, DN and DC subdomains"/>
    <property type="match status" value="2"/>
</dbReference>
<evidence type="ECO:0000256" key="3">
    <source>
        <dbReference type="ARBA" id="ARBA00022448"/>
    </source>
</evidence>
<dbReference type="PANTHER" id="PTHR32063:SF24">
    <property type="entry name" value="CATION EFFLUX SYSTEM (ACRB_ACRD_ACRF FAMILY)"/>
    <property type="match status" value="1"/>
</dbReference>
<sequence>MIKSIIRFSVKNSMVVIFMTAIISIYGFWCFKKLSIDAIPDITNTQVQVITLATGLVPEEVERQVTFPVETSLNGIRGVIDMRSVSRSGLSHITVIFAEGTDILEARQLISERLILIKDELPDYEIFMGPIVTGLGDIFHYTILPKNKKLEELSTKEMMELRDVQDWVIRPELRRVKGVAEVNTTGGYPTQYYVLPDLKKMNENGISFADVSRALKLNNFNVGGNYVEKGDSQVLIQGSGLLKSIKEIENVPIRMSKNLMPIFVKDIAKVKLDKPLVNGSATYNGAEAVIGSPLMMAGENSREVAVKIRDAIEHLNKNVLKDHEIKVLYDRSELVNKTLTTVNKNLLFGCALVVLVLIFLIGNLRAAIITSIMIPISLLITFIVMKLSNLSGNLMSLGALDFGVIIDGVVIVIDNCIRQIQVRTKAKGSSLDREEIHDTVITATNEIMSAAMLGRFIIILVFIPLLMLTGVEGKMFSPMAKTFVYALAAVFILSFTSVPALASLLLKSTTEEKKPFVLRWFEKIYYPALNWSLGKFGLLTVLAVSLLGISMYLFSNIGGEFIPRMDEGSAAIRVVRKADVAPSHVLSEQIRLEKIMLQIPEVDRAFSRSGTAEVPDDPNGMNSSDWIVEFKPESDWRPGMTRQKIRDEILTKLKADDGGAVFMMGQPIEMRSNELLEGTRSDISLKVFGNNLDQAIALAEEIQKEVKQVHGAFEVELDVQGKNKLLKITPDEDIREQLGFGRRNLLETVELALGGEQVGRIYEDMRSFALVMRLPHEDRENIEAIRSLPIPVRDGLSIRLSEIAHVKEVDTHSVITRENSARRIAIQINVKDRDMESFVKEAAVRVEKNVKLPEGVTLEWGGNFKNLQNAKERLSVILPITLLVVFLLIYYAFFNWSISLLIFACIPFAWVGGILMLIASGLPFSISAGVGFIALAGIAVINGMILVAYFNTLKSQGMTGEELIQSGVSLRLRPVLMTAMTDIFGFLPMAFATGLGAEVQKPLALVVIGGVITATLLTLIFIPVLYKKFEKKIGLAKIVDH</sequence>
<feature type="transmembrane region" description="Helical" evidence="8">
    <location>
        <begin position="394"/>
        <end position="417"/>
    </location>
</feature>
<dbReference type="SUPFAM" id="SSF82866">
    <property type="entry name" value="Multidrug efflux transporter AcrB transmembrane domain"/>
    <property type="match status" value="2"/>
</dbReference>
<evidence type="ECO:0000256" key="2">
    <source>
        <dbReference type="ARBA" id="ARBA00010942"/>
    </source>
</evidence>